<feature type="domain" description="Proline utilization A proline dehydrogenase N-terminal" evidence="10">
    <location>
        <begin position="62"/>
        <end position="108"/>
    </location>
</feature>
<evidence type="ECO:0000259" key="8">
    <source>
        <dbReference type="Pfam" id="PF01619"/>
    </source>
</evidence>
<dbReference type="InterPro" id="IPR025703">
    <property type="entry name" value="Bifunct_PutA"/>
</dbReference>
<dbReference type="GO" id="GO:0010133">
    <property type="term" value="P:L-proline catabolic process to L-glutamate"/>
    <property type="evidence" value="ECO:0007669"/>
    <property type="project" value="UniProtKB-UniRule"/>
</dbReference>
<dbReference type="InterPro" id="IPR024089">
    <property type="entry name" value="PRODH_PutA_dom_I/II"/>
</dbReference>
<dbReference type="GO" id="GO:0003700">
    <property type="term" value="F:DNA-binding transcription factor activity"/>
    <property type="evidence" value="ECO:0007669"/>
    <property type="project" value="InterPro"/>
</dbReference>
<dbReference type="SUPFAM" id="SSF51730">
    <property type="entry name" value="FAD-linked oxidoreductase"/>
    <property type="match status" value="1"/>
</dbReference>
<dbReference type="PANTHER" id="PTHR42862">
    <property type="entry name" value="DELTA-1-PYRROLINE-5-CARBOXYLATE DEHYDROGENASE 1, ISOFORM A-RELATED"/>
    <property type="match status" value="1"/>
</dbReference>
<dbReference type="Pfam" id="PF14850">
    <property type="entry name" value="Pro_dh-DNA_bdg"/>
    <property type="match status" value="1"/>
</dbReference>
<keyword evidence="2 5" id="KW-0560">Oxidoreductase</keyword>
<keyword evidence="12" id="KW-1185">Reference proteome</keyword>
<comment type="pathway">
    <text evidence="1 5">Amino-acid degradation; L-proline degradation into L-glutamate; L-glutamate from L-proline: step 2/2.</text>
</comment>
<dbReference type="InterPro" id="IPR016163">
    <property type="entry name" value="Ald_DH_C"/>
</dbReference>
<dbReference type="Pfam" id="PF01619">
    <property type="entry name" value="Pro_dh"/>
    <property type="match status" value="1"/>
</dbReference>
<dbReference type="AlphaFoldDB" id="A0A4Z0M744"/>
<accession>A0A4Z0M744</accession>
<evidence type="ECO:0000256" key="3">
    <source>
        <dbReference type="ARBA" id="ARBA00023027"/>
    </source>
</evidence>
<evidence type="ECO:0000313" key="12">
    <source>
        <dbReference type="Proteomes" id="UP000298050"/>
    </source>
</evidence>
<feature type="active site" evidence="6">
    <location>
        <position position="853"/>
    </location>
</feature>
<dbReference type="SUPFAM" id="SSF53720">
    <property type="entry name" value="ALDH-like"/>
    <property type="match status" value="1"/>
</dbReference>
<comment type="similarity">
    <text evidence="5">In the N-terminal section; belongs to the proline dehydrogenase family.</text>
</comment>
<evidence type="ECO:0000259" key="9">
    <source>
        <dbReference type="Pfam" id="PF14850"/>
    </source>
</evidence>
<keyword evidence="5" id="KW-0678">Repressor</keyword>
<dbReference type="PIRSF" id="PIRSF000197">
    <property type="entry name" value="Bifunct_PutA"/>
    <property type="match status" value="1"/>
</dbReference>
<dbReference type="CDD" id="cd07125">
    <property type="entry name" value="ALDH_PutA-P5CDH"/>
    <property type="match status" value="1"/>
</dbReference>
<dbReference type="InterPro" id="IPR050485">
    <property type="entry name" value="Proline_metab_enzyme"/>
</dbReference>
<comment type="function">
    <text evidence="5">Oxidizes proline to glutamate for use as a carbon and nitrogen source.</text>
</comment>
<keyword evidence="3 5" id="KW-0520">NAD</keyword>
<evidence type="ECO:0000256" key="4">
    <source>
        <dbReference type="ARBA" id="ARBA00048142"/>
    </source>
</evidence>
<keyword evidence="5" id="KW-0804">Transcription</keyword>
<feature type="domain" description="Proline dehydrogenase" evidence="8">
    <location>
        <begin position="240"/>
        <end position="532"/>
    </location>
</feature>
<dbReference type="FunFam" id="3.40.309.10:FF:000005">
    <property type="entry name" value="1-pyrroline-5-carboxylate dehydrogenase 1"/>
    <property type="match status" value="1"/>
</dbReference>
<evidence type="ECO:0000259" key="10">
    <source>
        <dbReference type="Pfam" id="PF18327"/>
    </source>
</evidence>
<feature type="active site" evidence="6">
    <location>
        <position position="887"/>
    </location>
</feature>
<dbReference type="GO" id="GO:0003842">
    <property type="term" value="F:L-glutamate gamma-semialdehyde dehydrogenase activity"/>
    <property type="evidence" value="ECO:0007669"/>
    <property type="project" value="UniProtKB-UniRule"/>
</dbReference>
<dbReference type="PROSITE" id="PS00070">
    <property type="entry name" value="ALDEHYDE_DEHYDR_CYS"/>
    <property type="match status" value="1"/>
</dbReference>
<organism evidence="11 12">
    <name type="scientific">Mangrovimicrobium sediminis</name>
    <dbReference type="NCBI Taxonomy" id="2562682"/>
    <lineage>
        <taxon>Bacteria</taxon>
        <taxon>Pseudomonadati</taxon>
        <taxon>Pseudomonadota</taxon>
        <taxon>Gammaproteobacteria</taxon>
        <taxon>Cellvibrionales</taxon>
        <taxon>Halieaceae</taxon>
        <taxon>Mangrovimicrobium</taxon>
    </lineage>
</organism>
<comment type="catalytic activity">
    <reaction evidence="5">
        <text>L-proline + a quinone = (S)-1-pyrroline-5-carboxylate + a quinol + H(+)</text>
        <dbReference type="Rhea" id="RHEA:23784"/>
        <dbReference type="ChEBI" id="CHEBI:15378"/>
        <dbReference type="ChEBI" id="CHEBI:17388"/>
        <dbReference type="ChEBI" id="CHEBI:24646"/>
        <dbReference type="ChEBI" id="CHEBI:60039"/>
        <dbReference type="ChEBI" id="CHEBI:132124"/>
        <dbReference type="EC" id="1.5.5.2"/>
    </reaction>
</comment>
<dbReference type="Pfam" id="PF18327">
    <property type="entry name" value="PRODH"/>
    <property type="match status" value="1"/>
</dbReference>
<dbReference type="EMBL" id="SRLE01000004">
    <property type="protein sequence ID" value="TGD75135.1"/>
    <property type="molecule type" value="Genomic_DNA"/>
</dbReference>
<dbReference type="Gene3D" id="3.40.605.10">
    <property type="entry name" value="Aldehyde Dehydrogenase, Chain A, domain 1"/>
    <property type="match status" value="1"/>
</dbReference>
<dbReference type="Gene3D" id="3.20.20.220">
    <property type="match status" value="2"/>
</dbReference>
<dbReference type="GO" id="GO:0004657">
    <property type="term" value="F:proline dehydrogenase activity"/>
    <property type="evidence" value="ECO:0007669"/>
    <property type="project" value="UniProtKB-UniRule"/>
</dbReference>
<evidence type="ECO:0000313" key="11">
    <source>
        <dbReference type="EMBL" id="TGD75135.1"/>
    </source>
</evidence>
<proteinExistence type="inferred from homology"/>
<dbReference type="InterPro" id="IPR016161">
    <property type="entry name" value="Ald_DH/histidinol_DH"/>
</dbReference>
<dbReference type="EC" id="1.2.1.88" evidence="5"/>
<dbReference type="GO" id="GO:0003677">
    <property type="term" value="F:DNA binding"/>
    <property type="evidence" value="ECO:0007669"/>
    <property type="project" value="UniProtKB-KW"/>
</dbReference>
<dbReference type="Pfam" id="PF00171">
    <property type="entry name" value="Aldedh"/>
    <property type="match status" value="1"/>
</dbReference>
<keyword evidence="5" id="KW-0238">DNA-binding</keyword>
<comment type="catalytic activity">
    <reaction evidence="4 5">
        <text>L-glutamate 5-semialdehyde + NAD(+) + H2O = L-glutamate + NADH + 2 H(+)</text>
        <dbReference type="Rhea" id="RHEA:30235"/>
        <dbReference type="ChEBI" id="CHEBI:15377"/>
        <dbReference type="ChEBI" id="CHEBI:15378"/>
        <dbReference type="ChEBI" id="CHEBI:29985"/>
        <dbReference type="ChEBI" id="CHEBI:57540"/>
        <dbReference type="ChEBI" id="CHEBI:57945"/>
        <dbReference type="ChEBI" id="CHEBI:58066"/>
        <dbReference type="EC" id="1.2.1.88"/>
    </reaction>
</comment>
<dbReference type="InterPro" id="IPR041349">
    <property type="entry name" value="PRODH"/>
</dbReference>
<dbReference type="OrthoDB" id="5887723at2"/>
<evidence type="ECO:0000256" key="5">
    <source>
        <dbReference type="PIRNR" id="PIRNR000197"/>
    </source>
</evidence>
<dbReference type="UniPathway" id="UPA00261">
    <property type="reaction ID" value="UER00373"/>
</dbReference>
<dbReference type="InterPro" id="IPR016160">
    <property type="entry name" value="Ald_DH_CS_CYS"/>
</dbReference>
<comment type="similarity">
    <text evidence="5">In the C-terminal section; belongs to the aldehyde dehydrogenase family.</text>
</comment>
<comment type="cofactor">
    <cofactor evidence="5">
        <name>FAD</name>
        <dbReference type="ChEBI" id="CHEBI:57692"/>
    </cofactor>
</comment>
<keyword evidence="5" id="KW-0642">Proline metabolism</keyword>
<dbReference type="InterPro" id="IPR015590">
    <property type="entry name" value="Aldehyde_DH_dom"/>
</dbReference>
<dbReference type="PANTHER" id="PTHR42862:SF1">
    <property type="entry name" value="DELTA-1-PYRROLINE-5-CARBOXYLATE DEHYDROGENASE 2, ISOFORM A-RELATED"/>
    <property type="match status" value="1"/>
</dbReference>
<comment type="caution">
    <text evidence="11">The sequence shown here is derived from an EMBL/GenBank/DDBJ whole genome shotgun (WGS) entry which is preliminary data.</text>
</comment>
<dbReference type="Proteomes" id="UP000298050">
    <property type="component" value="Unassembled WGS sequence"/>
</dbReference>
<dbReference type="InterPro" id="IPR002872">
    <property type="entry name" value="Proline_DH_dom"/>
</dbReference>
<feature type="domain" description="Aldehyde dehydrogenase" evidence="7">
    <location>
        <begin position="623"/>
        <end position="1079"/>
    </location>
</feature>
<dbReference type="InterPro" id="IPR016162">
    <property type="entry name" value="Ald_DH_N"/>
</dbReference>
<evidence type="ECO:0000259" key="7">
    <source>
        <dbReference type="Pfam" id="PF00171"/>
    </source>
</evidence>
<evidence type="ECO:0000256" key="6">
    <source>
        <dbReference type="PIRSR" id="PIRSR000197-1"/>
    </source>
</evidence>
<dbReference type="GO" id="GO:0009898">
    <property type="term" value="C:cytoplasmic side of plasma membrane"/>
    <property type="evidence" value="ECO:0007669"/>
    <property type="project" value="TreeGrafter"/>
</dbReference>
<keyword evidence="5" id="KW-0285">Flavoprotein</keyword>
<sequence>MILNRRPCPRPCACTASSALSSTASARLSSDPPREGGYPVACGGADNGAPFGGDTVAESLDTLRQRIRAATFADEPAIMRELLEATSLDGAQRRAVRAEAIALVERCRGESHRAGTLDAFMQEFGLSNQEGIALMCLAESLLRVPDEETADRLIAEKIHSGDWAAHRGKSSSAFVNASVWGLMLTGRIIPLDSETQANPPSLMRRLVASMGEPVVRRAVLQAMRILGGQYVLGRDIREALRRGRGDEHQGSRYSFDMLGEGARTDADAQRYHAAYAAAIEVIASDAGGGVESANGISVKLSALHPRYAYRQRERVLAELLPRVQSLAQMARAGNIGFSIDAEECDRLDLSLDLFAALARDPALAGWDGLGFVLQAYQKRAVHVARWLAALARESGRRIMVRLVKGAYWDSEIKHAQEQGLVDYPVFTRKCHTDLSYEVCAGELLAAQDCIYPQFATHNAYTVSLVRALTARGGRFEFQRLHGMGHLLYDQLLAAAPDTPVRVYAPVGSHRDLLPYLVRRLLENGANSSFVNRFLDEDVPAETLLGDPREDTCAQPALRHAQIPAPRELYAQAPQPWRNSAGFDLADPQALAPLLQAVDSVRGQRFSAAPLVGGVACPGGPVHDVRNPANTAVVVGSVVEADAAAVENALARASTAQRGWDAGGVALRADCLERAADLLEARGNEFIALLAAEAGRTLDDGLAELREAVDFCRYYAAQGRAQWGVQELPGPTGESNQLSLHGRGVFLCISPWNFPLAIFLGQVAAALVAGNTVLAKPAEQTPLVAARACALLHEAGVPGDVLHLLPGDGPRIGAQVLADPRLSGVAFTGGLDTAAAINRQLAAREGAIVPLIAETGGLNAMLADATALPEQLVDDVINSAFRSAGQRCSALRVLYLQDDIADGVITMLGGAMRELRLGDPASLATDIGPVIDPAARDHLEAYCARMRDAATELAACTLDDSHQRGCFVPPRVFQVRSMAELPGEVFGPVLHLVRYRSDELPKVLEEINASGYGLTLGVHSRIDGFAREVFAATRVGNTYINRNMVGAVVGVNPFGGQGLSGTGPKAGGPHYLARFATEKTRTDNLTARGGNTDLFSLRES</sequence>
<dbReference type="InterPro" id="IPR024082">
    <property type="entry name" value="PRODH_PutA_dom_II"/>
</dbReference>
<protein>
    <recommendedName>
        <fullName evidence="5">Bifunctional protein PutA</fullName>
    </recommendedName>
    <domain>
        <recommendedName>
            <fullName evidence="5">Proline dehydrogenase</fullName>
            <ecNumber evidence="5">1.5.5.2</ecNumber>
        </recommendedName>
        <alternativeName>
            <fullName evidence="5">Proline oxidase</fullName>
        </alternativeName>
    </domain>
    <domain>
        <recommendedName>
            <fullName evidence="5">Delta-1-pyrroline-5-carboxylate dehydrogenase</fullName>
            <shortName evidence="5">P5C dehydrogenase</shortName>
            <ecNumber evidence="5">1.2.1.88</ecNumber>
        </recommendedName>
        <alternativeName>
            <fullName evidence="5">L-glutamate gamma-semialdehyde dehydrogenase</fullName>
        </alternativeName>
    </domain>
</protein>
<keyword evidence="5" id="KW-0805">Transcription regulation</keyword>
<dbReference type="Gene3D" id="3.40.309.10">
    <property type="entry name" value="Aldehyde Dehydrogenase, Chain A, domain 2"/>
    <property type="match status" value="1"/>
</dbReference>
<evidence type="ECO:0000256" key="2">
    <source>
        <dbReference type="ARBA" id="ARBA00023002"/>
    </source>
</evidence>
<feature type="domain" description="Proline dehydrogenase PutA" evidence="9">
    <location>
        <begin position="117"/>
        <end position="230"/>
    </location>
</feature>
<keyword evidence="5" id="KW-0274">FAD</keyword>
<evidence type="ECO:0000256" key="1">
    <source>
        <dbReference type="ARBA" id="ARBA00004786"/>
    </source>
</evidence>
<name>A0A4Z0M744_9GAMM</name>
<dbReference type="SUPFAM" id="SSF81935">
    <property type="entry name" value="N-terminal domain of bifunctional PutA protein"/>
    <property type="match status" value="1"/>
</dbReference>
<dbReference type="InterPro" id="IPR029041">
    <property type="entry name" value="FAD-linked_oxidoreductase-like"/>
</dbReference>
<dbReference type="EC" id="1.5.5.2" evidence="5"/>
<comment type="pathway">
    <text evidence="5">Amino-acid degradation; L-proline degradation into L-glutamate; L-glutamate from L-proline: step 1/2.</text>
</comment>
<gene>
    <name evidence="11" type="primary">putA</name>
    <name evidence="11" type="ORF">E4634_03775</name>
</gene>
<reference evidence="11 12" key="1">
    <citation type="submission" date="2019-04" db="EMBL/GenBank/DDBJ databases">
        <title>Taxonomy of novel Haliea sp. from mangrove soil of West Coast of India.</title>
        <authorList>
            <person name="Verma A."/>
            <person name="Kumar P."/>
            <person name="Krishnamurthi S."/>
        </authorList>
    </citation>
    <scope>NUCLEOTIDE SEQUENCE [LARGE SCALE GENOMIC DNA]</scope>
    <source>
        <strain evidence="11 12">SAOS-164</strain>
    </source>
</reference>